<reference evidence="8 9" key="1">
    <citation type="submission" date="2020-04" db="EMBL/GenBank/DDBJ databases">
        <authorList>
            <consortium name="Desulfovibrio sp. FSS-1 genome sequencing consortium"/>
            <person name="Shimoshige H."/>
            <person name="Kobayashi H."/>
            <person name="Maekawa T."/>
        </authorList>
    </citation>
    <scope>NUCLEOTIDE SEQUENCE [LARGE SCALE GENOMIC DNA]</scope>
    <source>
        <strain evidence="8 9">SIID29052-01</strain>
    </source>
</reference>
<dbReference type="InterPro" id="IPR005110">
    <property type="entry name" value="MoeA_linker/N"/>
</dbReference>
<dbReference type="Gene3D" id="3.40.980.10">
    <property type="entry name" value="MoaB/Mog-like domain"/>
    <property type="match status" value="1"/>
</dbReference>
<dbReference type="Gene3D" id="2.40.340.10">
    <property type="entry name" value="MoeA, C-terminal, domain IV"/>
    <property type="match status" value="1"/>
</dbReference>
<dbReference type="PANTHER" id="PTHR10192">
    <property type="entry name" value="MOLYBDOPTERIN BIOSYNTHESIS PROTEIN"/>
    <property type="match status" value="1"/>
</dbReference>
<evidence type="ECO:0000256" key="3">
    <source>
        <dbReference type="ARBA" id="ARBA00010763"/>
    </source>
</evidence>
<dbReference type="EMBL" id="BLTE01000006">
    <property type="protein sequence ID" value="GFK93712.1"/>
    <property type="molecule type" value="Genomic_DNA"/>
</dbReference>
<evidence type="ECO:0000259" key="7">
    <source>
        <dbReference type="SMART" id="SM00852"/>
    </source>
</evidence>
<dbReference type="GO" id="GO:0005829">
    <property type="term" value="C:cytosol"/>
    <property type="evidence" value="ECO:0007669"/>
    <property type="project" value="TreeGrafter"/>
</dbReference>
<dbReference type="SUPFAM" id="SSF63867">
    <property type="entry name" value="MoeA C-terminal domain-like"/>
    <property type="match status" value="1"/>
</dbReference>
<dbReference type="NCBIfam" id="NF045515">
    <property type="entry name" value="Glp_gephyrin"/>
    <property type="match status" value="1"/>
</dbReference>
<comment type="cofactor">
    <cofactor evidence="6">
        <name>Mg(2+)</name>
        <dbReference type="ChEBI" id="CHEBI:18420"/>
    </cofactor>
</comment>
<dbReference type="InterPro" id="IPR005111">
    <property type="entry name" value="MoeA_C_domain_IV"/>
</dbReference>
<dbReference type="UniPathway" id="UPA00344"/>
<dbReference type="InterPro" id="IPR038987">
    <property type="entry name" value="MoeA-like"/>
</dbReference>
<feature type="domain" description="MoaB/Mog" evidence="7">
    <location>
        <begin position="186"/>
        <end position="325"/>
    </location>
</feature>
<dbReference type="PANTHER" id="PTHR10192:SF5">
    <property type="entry name" value="GEPHYRIN"/>
    <property type="match status" value="1"/>
</dbReference>
<evidence type="ECO:0000256" key="2">
    <source>
        <dbReference type="ARBA" id="ARBA00005046"/>
    </source>
</evidence>
<dbReference type="Pfam" id="PF00994">
    <property type="entry name" value="MoCF_biosynth"/>
    <property type="match status" value="1"/>
</dbReference>
<dbReference type="SUPFAM" id="SSF53218">
    <property type="entry name" value="Molybdenum cofactor biosynthesis proteins"/>
    <property type="match status" value="1"/>
</dbReference>
<keyword evidence="4 6" id="KW-0501">Molybdenum cofactor biosynthesis</keyword>
<dbReference type="InterPro" id="IPR001453">
    <property type="entry name" value="MoaB/Mog_dom"/>
</dbReference>
<evidence type="ECO:0000256" key="1">
    <source>
        <dbReference type="ARBA" id="ARBA00002901"/>
    </source>
</evidence>
<evidence type="ECO:0000256" key="4">
    <source>
        <dbReference type="ARBA" id="ARBA00023150"/>
    </source>
</evidence>
<dbReference type="CDD" id="cd00887">
    <property type="entry name" value="MoeA"/>
    <property type="match status" value="1"/>
</dbReference>
<dbReference type="AlphaFoldDB" id="A0A6V8LM09"/>
<dbReference type="GO" id="GO:0046872">
    <property type="term" value="F:metal ion binding"/>
    <property type="evidence" value="ECO:0007669"/>
    <property type="project" value="UniProtKB-UniRule"/>
</dbReference>
<evidence type="ECO:0000313" key="8">
    <source>
        <dbReference type="EMBL" id="GFK93712.1"/>
    </source>
</evidence>
<dbReference type="SUPFAM" id="SSF63882">
    <property type="entry name" value="MoeA N-terminal region -like"/>
    <property type="match status" value="1"/>
</dbReference>
<dbReference type="SMART" id="SM00852">
    <property type="entry name" value="MoCF_biosynth"/>
    <property type="match status" value="1"/>
</dbReference>
<evidence type="ECO:0000256" key="5">
    <source>
        <dbReference type="ARBA" id="ARBA00047317"/>
    </source>
</evidence>
<reference evidence="8 9" key="2">
    <citation type="submission" date="2020-05" db="EMBL/GenBank/DDBJ databases">
        <title>Draft genome sequence of Desulfovibrio sp. strainFSS-1.</title>
        <authorList>
            <person name="Shimoshige H."/>
            <person name="Kobayashi H."/>
            <person name="Maekawa T."/>
        </authorList>
    </citation>
    <scope>NUCLEOTIDE SEQUENCE [LARGE SCALE GENOMIC DNA]</scope>
    <source>
        <strain evidence="8 9">SIID29052-01</strain>
    </source>
</reference>
<keyword evidence="6 8" id="KW-0808">Transferase</keyword>
<evidence type="ECO:0000313" key="9">
    <source>
        <dbReference type="Proteomes" id="UP000494245"/>
    </source>
</evidence>
<name>A0A6V8LM09_9BACT</name>
<comment type="caution">
    <text evidence="8">The sequence shown here is derived from an EMBL/GenBank/DDBJ whole genome shotgun (WGS) entry which is preliminary data.</text>
</comment>
<dbReference type="Gene3D" id="3.90.105.10">
    <property type="entry name" value="Molybdopterin biosynthesis moea protein, domain 2"/>
    <property type="match status" value="1"/>
</dbReference>
<keyword evidence="9" id="KW-1185">Reference proteome</keyword>
<gene>
    <name evidence="8" type="primary">moeA_1</name>
    <name evidence="8" type="ORF">NNJEOMEG_01546</name>
</gene>
<proteinExistence type="inferred from homology"/>
<keyword evidence="6" id="KW-0479">Metal-binding</keyword>
<dbReference type="GO" id="GO:0006777">
    <property type="term" value="P:Mo-molybdopterin cofactor biosynthetic process"/>
    <property type="evidence" value="ECO:0007669"/>
    <property type="project" value="UniProtKB-UniRule"/>
</dbReference>
<dbReference type="GO" id="GO:0061599">
    <property type="term" value="F:molybdopterin molybdotransferase activity"/>
    <property type="evidence" value="ECO:0007669"/>
    <property type="project" value="UniProtKB-UniRule"/>
</dbReference>
<dbReference type="InterPro" id="IPR036425">
    <property type="entry name" value="MoaB/Mog-like_dom_sf"/>
</dbReference>
<dbReference type="Proteomes" id="UP000494245">
    <property type="component" value="Unassembled WGS sequence"/>
</dbReference>
<comment type="catalytic activity">
    <reaction evidence="5">
        <text>adenylyl-molybdopterin + molybdate = Mo-molybdopterin + AMP + H(+)</text>
        <dbReference type="Rhea" id="RHEA:35047"/>
        <dbReference type="ChEBI" id="CHEBI:15378"/>
        <dbReference type="ChEBI" id="CHEBI:36264"/>
        <dbReference type="ChEBI" id="CHEBI:62727"/>
        <dbReference type="ChEBI" id="CHEBI:71302"/>
        <dbReference type="ChEBI" id="CHEBI:456215"/>
        <dbReference type="EC" id="2.10.1.1"/>
    </reaction>
</comment>
<dbReference type="InterPro" id="IPR036135">
    <property type="entry name" value="MoeA_linker/N_sf"/>
</dbReference>
<evidence type="ECO:0000256" key="6">
    <source>
        <dbReference type="RuleBase" id="RU365090"/>
    </source>
</evidence>
<keyword evidence="6" id="KW-0500">Molybdenum</keyword>
<accession>A0A6V8LM09</accession>
<dbReference type="RefSeq" id="WP_173083031.1">
    <property type="nucleotide sequence ID" value="NZ_BLTE01000006.1"/>
</dbReference>
<dbReference type="InterPro" id="IPR036688">
    <property type="entry name" value="MoeA_C_domain_IV_sf"/>
</dbReference>
<comment type="pathway">
    <text evidence="2 6">Cofactor biosynthesis; molybdopterin biosynthesis.</text>
</comment>
<organism evidence="8 9">
    <name type="scientific">Fundidesulfovibrio magnetotacticus</name>
    <dbReference type="NCBI Taxonomy" id="2730080"/>
    <lineage>
        <taxon>Bacteria</taxon>
        <taxon>Pseudomonadati</taxon>
        <taxon>Thermodesulfobacteriota</taxon>
        <taxon>Desulfovibrionia</taxon>
        <taxon>Desulfovibrionales</taxon>
        <taxon>Desulfovibrionaceae</taxon>
        <taxon>Fundidesulfovibrio</taxon>
    </lineage>
</organism>
<comment type="function">
    <text evidence="1 6">Catalyzes the insertion of molybdate into adenylated molybdopterin with the concomitant release of AMP.</text>
</comment>
<dbReference type="EC" id="2.10.1.1" evidence="6"/>
<comment type="similarity">
    <text evidence="3 6">Belongs to the MoeA family.</text>
</comment>
<dbReference type="Gene3D" id="2.170.190.11">
    <property type="entry name" value="Molybdopterin biosynthesis moea protein, domain 3"/>
    <property type="match status" value="1"/>
</dbReference>
<sequence length="412" mass="42604">MDKGFLELISPDAFRGILTGFAHLPGEDVPLAEAAGRFLARPVTAGEDLPALSRSGMDGYAVRPEDTFGATETNPAYLDLAGTLDIAAVSREPLENGRCVRLVTGSSLPPGAGAVVMVEHTQDLGAGTIEIRRPAAPGENVMLAGEDARAGETALPAGTLLRPAEIAFLAALGVESVHAGRRPRAAVLSTGDEIVPHAARPLPGQIRDANRPALFALCAQTGASTLDLGIARDDLGAIAEGMARGLEEADAVFLSGGSSVGVRDLTVEALARIPGAEVLAHGLALSPGKPTILARARGKAVWGLPGQITSAQVVMFLFGCPFLERLAGDVHAFTRARPAVQARLTRNLASRQGREDWVRVRLAPSGGPLPDAFPVLGKSGLVKTLVQAQGLLRIPAGLEGLEAGSSVEVMLL</sequence>
<keyword evidence="6" id="KW-0460">Magnesium</keyword>
<protein>
    <recommendedName>
        <fullName evidence="6">Molybdopterin molybdenumtransferase</fullName>
        <ecNumber evidence="6">2.10.1.1</ecNumber>
    </recommendedName>
</protein>
<dbReference type="Pfam" id="PF03454">
    <property type="entry name" value="MoeA_C"/>
    <property type="match status" value="1"/>
</dbReference>
<dbReference type="Pfam" id="PF03453">
    <property type="entry name" value="MoeA_N"/>
    <property type="match status" value="1"/>
</dbReference>